<dbReference type="RefSeq" id="WP_046375659.1">
    <property type="nucleotide sequence ID" value="NZ_CP010429.1"/>
</dbReference>
<protein>
    <recommendedName>
        <fullName evidence="4">Carboxypeptidase regulatory-like domain-containing protein</fullName>
    </recommendedName>
</protein>
<feature type="chain" id="PRO_5002413573" description="Carboxypeptidase regulatory-like domain-containing protein" evidence="1">
    <location>
        <begin position="26"/>
        <end position="268"/>
    </location>
</feature>
<evidence type="ECO:0000313" key="2">
    <source>
        <dbReference type="EMBL" id="AKD54062.1"/>
    </source>
</evidence>
<sequence>MNSFLSFHFLKGITLLLASSLVALTACQTKSPEPGNTANTNTASMGQDGYVVGKVTDSQGKPLPRATVFIDHAVFSGDGPEVKTAADGTYRVQMTDIAGEWIAKSYLLKQYNDRIYKLWLDPENDAPFTAHEKPVRNFRWKLTGHMPDLSLDLYYGGTLELFRDLNANGLYDEENVELTLTPSGPLIDGSTGKVLTLQAKRGTYGIIKDIPIGRYTITAVYKPTGEPLRVCNAWDGENFDYRSSVTLDFVGNESATRFNQMGLGFTNR</sequence>
<evidence type="ECO:0008006" key="4">
    <source>
        <dbReference type="Google" id="ProtNLM"/>
    </source>
</evidence>
<dbReference type="SUPFAM" id="SSF49464">
    <property type="entry name" value="Carboxypeptidase regulatory domain-like"/>
    <property type="match status" value="1"/>
</dbReference>
<dbReference type="KEGG" id="srd:SD10_03225"/>
<gene>
    <name evidence="2" type="ORF">SD10_03225</name>
</gene>
<name>A0A0E3V5D6_9BACT</name>
<dbReference type="Proteomes" id="UP000033054">
    <property type="component" value="Chromosome"/>
</dbReference>
<dbReference type="InterPro" id="IPR008969">
    <property type="entry name" value="CarboxyPept-like_regulatory"/>
</dbReference>
<keyword evidence="1" id="KW-0732">Signal</keyword>
<evidence type="ECO:0000313" key="3">
    <source>
        <dbReference type="Proteomes" id="UP000033054"/>
    </source>
</evidence>
<reference evidence="2 3" key="1">
    <citation type="journal article" date="2014" name="Curr. Microbiol.">
        <title>Spirosoma radiotolerans sp. nov., a gamma-radiation-resistant bacterium isolated from gamma ray-irradiated soil.</title>
        <authorList>
            <person name="Lee J.J."/>
            <person name="Srinivasan S."/>
            <person name="Lim S."/>
            <person name="Joe M."/>
            <person name="Im S."/>
            <person name="Bae S.I."/>
            <person name="Park K.R."/>
            <person name="Han J.H."/>
            <person name="Park S.H."/>
            <person name="Joo B.M."/>
            <person name="Park S.J."/>
            <person name="Kim M.K."/>
        </authorList>
    </citation>
    <scope>NUCLEOTIDE SEQUENCE [LARGE SCALE GENOMIC DNA]</scope>
    <source>
        <strain evidence="2 3">DG5A</strain>
    </source>
</reference>
<dbReference type="HOGENOM" id="CLU_082101_0_0_10"/>
<accession>A0A0E3V5D6</accession>
<dbReference type="Gene3D" id="2.60.40.1120">
    <property type="entry name" value="Carboxypeptidase-like, regulatory domain"/>
    <property type="match status" value="1"/>
</dbReference>
<feature type="signal peptide" evidence="1">
    <location>
        <begin position="1"/>
        <end position="25"/>
    </location>
</feature>
<dbReference type="OrthoDB" id="939978at2"/>
<organism evidence="2 3">
    <name type="scientific">Spirosoma radiotolerans</name>
    <dbReference type="NCBI Taxonomy" id="1379870"/>
    <lineage>
        <taxon>Bacteria</taxon>
        <taxon>Pseudomonadati</taxon>
        <taxon>Bacteroidota</taxon>
        <taxon>Cytophagia</taxon>
        <taxon>Cytophagales</taxon>
        <taxon>Cytophagaceae</taxon>
        <taxon>Spirosoma</taxon>
    </lineage>
</organism>
<dbReference type="PATRIC" id="fig|1379870.5.peg.709"/>
<evidence type="ECO:0000256" key="1">
    <source>
        <dbReference type="SAM" id="SignalP"/>
    </source>
</evidence>
<dbReference type="EMBL" id="CP010429">
    <property type="protein sequence ID" value="AKD54062.1"/>
    <property type="molecule type" value="Genomic_DNA"/>
</dbReference>
<dbReference type="AlphaFoldDB" id="A0A0E3V5D6"/>
<keyword evidence="3" id="KW-1185">Reference proteome</keyword>
<proteinExistence type="predicted"/>
<dbReference type="STRING" id="1379870.SD10_03225"/>